<dbReference type="GeneID" id="55995349"/>
<evidence type="ECO:0000313" key="2">
    <source>
        <dbReference type="EMBL" id="QKX60713.1"/>
    </source>
</evidence>
<protein>
    <recommendedName>
        <fullName evidence="4">Fungal calcium binding protein domain-containing protein</fullName>
    </recommendedName>
</protein>
<keyword evidence="3" id="KW-1185">Reference proteome</keyword>
<sequence>MHFNPVTAVFTATAMVASILAASNDLQIFKQAIDDSDVVAASKALMSAGNCDIAGCIEIVESIIEPCATAISGSGEDIGDDLSCVSAVLEAFASSNGSNACVTCLQEGVVEIEKLLNQTLPSQ</sequence>
<evidence type="ECO:0000313" key="3">
    <source>
        <dbReference type="Proteomes" id="UP000509510"/>
    </source>
</evidence>
<proteinExistence type="predicted"/>
<accession>A0A7H8R791</accession>
<keyword evidence="1" id="KW-0732">Signal</keyword>
<organism evidence="2 3">
    <name type="scientific">Talaromyces rugulosus</name>
    <name type="common">Penicillium rugulosum</name>
    <dbReference type="NCBI Taxonomy" id="121627"/>
    <lineage>
        <taxon>Eukaryota</taxon>
        <taxon>Fungi</taxon>
        <taxon>Dikarya</taxon>
        <taxon>Ascomycota</taxon>
        <taxon>Pezizomycotina</taxon>
        <taxon>Eurotiomycetes</taxon>
        <taxon>Eurotiomycetidae</taxon>
        <taxon>Eurotiales</taxon>
        <taxon>Trichocomaceae</taxon>
        <taxon>Talaromyces</taxon>
        <taxon>Talaromyces sect. Islandici</taxon>
    </lineage>
</organism>
<gene>
    <name evidence="2" type="ORF">TRUGW13939_07859</name>
</gene>
<evidence type="ECO:0000256" key="1">
    <source>
        <dbReference type="SAM" id="SignalP"/>
    </source>
</evidence>
<evidence type="ECO:0008006" key="4">
    <source>
        <dbReference type="Google" id="ProtNLM"/>
    </source>
</evidence>
<feature type="signal peptide" evidence="1">
    <location>
        <begin position="1"/>
        <end position="21"/>
    </location>
</feature>
<dbReference type="RefSeq" id="XP_035346889.1">
    <property type="nucleotide sequence ID" value="XM_035490996.1"/>
</dbReference>
<name>A0A7H8R791_TALRU</name>
<dbReference type="AlphaFoldDB" id="A0A7H8R791"/>
<dbReference type="KEGG" id="trg:TRUGW13939_07859"/>
<dbReference type="Proteomes" id="UP000509510">
    <property type="component" value="Chromosome IV"/>
</dbReference>
<reference evidence="3" key="1">
    <citation type="submission" date="2020-06" db="EMBL/GenBank/DDBJ databases">
        <title>A chromosome-scale genome assembly of Talaromyces rugulosus W13939.</title>
        <authorList>
            <person name="Wang B."/>
            <person name="Guo L."/>
            <person name="Ye K."/>
            <person name="Wang L."/>
        </authorList>
    </citation>
    <scope>NUCLEOTIDE SEQUENCE [LARGE SCALE GENOMIC DNA]</scope>
    <source>
        <strain evidence="3">W13939</strain>
    </source>
</reference>
<dbReference type="EMBL" id="CP055901">
    <property type="protein sequence ID" value="QKX60713.1"/>
    <property type="molecule type" value="Genomic_DNA"/>
</dbReference>
<feature type="chain" id="PRO_5028806580" description="Fungal calcium binding protein domain-containing protein" evidence="1">
    <location>
        <begin position="22"/>
        <end position="123"/>
    </location>
</feature>